<name>A0A6J7JY42_9ZZZZ</name>
<accession>A0A6J7JY42</accession>
<gene>
    <name evidence="1" type="ORF">UFOPK3773_01279</name>
</gene>
<protein>
    <submittedName>
        <fullName evidence="1">Unannotated protein</fullName>
    </submittedName>
</protein>
<reference evidence="1" key="1">
    <citation type="submission" date="2020-05" db="EMBL/GenBank/DDBJ databases">
        <authorList>
            <person name="Chiriac C."/>
            <person name="Salcher M."/>
            <person name="Ghai R."/>
            <person name="Kavagutti S V."/>
        </authorList>
    </citation>
    <scope>NUCLEOTIDE SEQUENCE</scope>
</reference>
<evidence type="ECO:0000313" key="1">
    <source>
        <dbReference type="EMBL" id="CAB4948698.1"/>
    </source>
</evidence>
<dbReference type="EMBL" id="CAFBNF010000145">
    <property type="protein sequence ID" value="CAB4948698.1"/>
    <property type="molecule type" value="Genomic_DNA"/>
</dbReference>
<dbReference type="AlphaFoldDB" id="A0A6J7JY42"/>
<organism evidence="1">
    <name type="scientific">freshwater metagenome</name>
    <dbReference type="NCBI Taxonomy" id="449393"/>
    <lineage>
        <taxon>unclassified sequences</taxon>
        <taxon>metagenomes</taxon>
        <taxon>ecological metagenomes</taxon>
    </lineage>
</organism>
<proteinExistence type="predicted"/>
<sequence>MKWSLPDDVTPLGDGGLGFVDVLPGATREALAQLSSIHIEHFGDLYAEATQDFQRAWSGGSAAARIIEHQWLLVLNGVPCGELVFATNLARRTVSRHFTSVRKEFRPLMPDRWIPSITRAVSDFCISEASAQGVELLGMMSEITPKHAAGWRKFGLYQPDIGFSEPLHGNYWRDFGELQFAPMLANILPFPPGRAAGLGVIAEAGVRAFLLDYYTIPETDPTFLGIIDRCRSLPPAW</sequence>